<keyword evidence="5" id="KW-1185">Reference proteome</keyword>
<dbReference type="PANTHER" id="PTHR32046">
    <property type="entry name" value="G DOMAIN-CONTAINING PROTEIN"/>
    <property type="match status" value="1"/>
</dbReference>
<dbReference type="Gene3D" id="3.40.50.300">
    <property type="entry name" value="P-loop containing nucleotide triphosphate hydrolases"/>
    <property type="match status" value="1"/>
</dbReference>
<keyword evidence="2" id="KW-0472">Membrane</keyword>
<comment type="caution">
    <text evidence="4">The sequence shown here is derived from an EMBL/GenBank/DDBJ whole genome shotgun (WGS) entry which is preliminary data.</text>
</comment>
<dbReference type="EMBL" id="JAHHUM010000394">
    <property type="protein sequence ID" value="KAK5620107.1"/>
    <property type="molecule type" value="Genomic_DNA"/>
</dbReference>
<evidence type="ECO:0000256" key="2">
    <source>
        <dbReference type="SAM" id="Phobius"/>
    </source>
</evidence>
<reference evidence="4 5" key="1">
    <citation type="submission" date="2021-06" db="EMBL/GenBank/DDBJ databases">
        <authorList>
            <person name="Palmer J.M."/>
        </authorList>
    </citation>
    <scope>NUCLEOTIDE SEQUENCE [LARGE SCALE GENOMIC DNA]</scope>
    <source>
        <strain evidence="4 5">MEX-2019</strain>
        <tissue evidence="4">Muscle</tissue>
    </source>
</reference>
<proteinExistence type="inferred from homology"/>
<evidence type="ECO:0000313" key="4">
    <source>
        <dbReference type="EMBL" id="KAK5620107.1"/>
    </source>
</evidence>
<comment type="similarity">
    <text evidence="1">Belongs to the TRAFAC class TrmE-Era-EngA-EngB-Septin-like GTPase superfamily. Septin GTPase family.</text>
</comment>
<sequence>MVVSATEKTLQDVLYLSYFTGLYFLWIGSSRESQSSFNQGDFILHGSAWRNTNSSSEFKDIISKSDLVHSGPPEVFQLKTKKEKIGPLTTVTIGEGDETKPHKTILLVGEPGVGKSNLVNALFNYAVGVKFEDKIWFQIVEEKEDRSQTGSQTSDVILYKIFGFEDQTLPYSLTIIDTPGYGDAQSLNHNSKINQQLLELFQSDDGIHEVHAVGLVMKEGENPVSVRLKYIYDLILSQFGKDVEKNIIVLMTNSNGKPPKSVLQVLEAAHIKCAKNEKNQTVCFQFDNCQHEEQTEESELSREYAWKITERGIKQFSAFLEQSSPHQQKVMSVTQKEPVRLTACIQNLQDRIKFTELKLRDVKLTQEALSNSKHKKKSGQKINVDIPETYKGVEPLT</sequence>
<dbReference type="GO" id="GO:0005525">
    <property type="term" value="F:GTP binding"/>
    <property type="evidence" value="ECO:0007669"/>
    <property type="project" value="UniProtKB-KW"/>
</dbReference>
<dbReference type="InterPro" id="IPR027417">
    <property type="entry name" value="P-loop_NTPase"/>
</dbReference>
<dbReference type="PANTHER" id="PTHR32046:SF11">
    <property type="entry name" value="IMMUNE-ASSOCIATED NUCLEOTIDE-BINDING PROTEIN 10-LIKE"/>
    <property type="match status" value="1"/>
</dbReference>
<dbReference type="Proteomes" id="UP001311232">
    <property type="component" value="Unassembled WGS sequence"/>
</dbReference>
<evidence type="ECO:0000259" key="3">
    <source>
        <dbReference type="Pfam" id="PF00735"/>
    </source>
</evidence>
<dbReference type="CDD" id="cd00882">
    <property type="entry name" value="Ras_like_GTPase"/>
    <property type="match status" value="1"/>
</dbReference>
<accession>A0AAV9SFP4</accession>
<gene>
    <name evidence="4" type="ORF">CRENBAI_001898</name>
</gene>
<feature type="non-terminal residue" evidence="4">
    <location>
        <position position="397"/>
    </location>
</feature>
<keyword evidence="2" id="KW-0812">Transmembrane</keyword>
<keyword evidence="2" id="KW-1133">Transmembrane helix</keyword>
<feature type="transmembrane region" description="Helical" evidence="2">
    <location>
        <begin position="12"/>
        <end position="29"/>
    </location>
</feature>
<dbReference type="Pfam" id="PF00735">
    <property type="entry name" value="Septin"/>
    <property type="match status" value="1"/>
</dbReference>
<evidence type="ECO:0000256" key="1">
    <source>
        <dbReference type="RuleBase" id="RU004560"/>
    </source>
</evidence>
<keyword evidence="1" id="KW-0547">Nucleotide-binding</keyword>
<keyword evidence="1" id="KW-0342">GTP-binding</keyword>
<protein>
    <recommendedName>
        <fullName evidence="3">Septin-type G domain-containing protein</fullName>
    </recommendedName>
</protein>
<feature type="domain" description="Septin-type G" evidence="3">
    <location>
        <begin position="104"/>
        <end position="187"/>
    </location>
</feature>
<dbReference type="InterPro" id="IPR030379">
    <property type="entry name" value="G_SEPTIN_dom"/>
</dbReference>
<name>A0AAV9SFP4_9TELE</name>
<evidence type="ECO:0000313" key="5">
    <source>
        <dbReference type="Proteomes" id="UP001311232"/>
    </source>
</evidence>
<organism evidence="4 5">
    <name type="scientific">Crenichthys baileyi</name>
    <name type="common">White River springfish</name>
    <dbReference type="NCBI Taxonomy" id="28760"/>
    <lineage>
        <taxon>Eukaryota</taxon>
        <taxon>Metazoa</taxon>
        <taxon>Chordata</taxon>
        <taxon>Craniata</taxon>
        <taxon>Vertebrata</taxon>
        <taxon>Euteleostomi</taxon>
        <taxon>Actinopterygii</taxon>
        <taxon>Neopterygii</taxon>
        <taxon>Teleostei</taxon>
        <taxon>Neoteleostei</taxon>
        <taxon>Acanthomorphata</taxon>
        <taxon>Ovalentaria</taxon>
        <taxon>Atherinomorphae</taxon>
        <taxon>Cyprinodontiformes</taxon>
        <taxon>Goodeidae</taxon>
        <taxon>Crenichthys</taxon>
    </lineage>
</organism>
<dbReference type="AlphaFoldDB" id="A0AAV9SFP4"/>
<dbReference type="SUPFAM" id="SSF52540">
    <property type="entry name" value="P-loop containing nucleoside triphosphate hydrolases"/>
    <property type="match status" value="1"/>
</dbReference>